<reference evidence="1 2" key="1">
    <citation type="submission" date="2016-05" db="EMBL/GenBank/DDBJ databases">
        <title>Comparative analysis of secretome profiles of manganese(II)-oxidizing ascomycete fungi.</title>
        <authorList>
            <consortium name="DOE Joint Genome Institute"/>
            <person name="Zeiner C.A."/>
            <person name="Purvine S.O."/>
            <person name="Zink E.M."/>
            <person name="Wu S."/>
            <person name="Pasa-Tolic L."/>
            <person name="Chaput D.L."/>
            <person name="Haridas S."/>
            <person name="Grigoriev I.V."/>
            <person name="Santelli C.M."/>
            <person name="Hansel C.M."/>
        </authorList>
    </citation>
    <scope>NUCLEOTIDE SEQUENCE [LARGE SCALE GENOMIC DNA]</scope>
    <source>
        <strain evidence="1 2">SRC1lrK2f</strain>
    </source>
</reference>
<dbReference type="AlphaFoldDB" id="A0A177E5L7"/>
<evidence type="ECO:0000313" key="1">
    <source>
        <dbReference type="EMBL" id="OAG26289.1"/>
    </source>
</evidence>
<protein>
    <submittedName>
        <fullName evidence="1">Uncharacterized protein</fullName>
    </submittedName>
</protein>
<dbReference type="EMBL" id="KV441469">
    <property type="protein sequence ID" value="OAG26289.1"/>
    <property type="molecule type" value="Genomic_DNA"/>
</dbReference>
<organism evidence="1 2">
    <name type="scientific">Alternaria alternata</name>
    <name type="common">Alternaria rot fungus</name>
    <name type="synonym">Torula alternata</name>
    <dbReference type="NCBI Taxonomy" id="5599"/>
    <lineage>
        <taxon>Eukaryota</taxon>
        <taxon>Fungi</taxon>
        <taxon>Dikarya</taxon>
        <taxon>Ascomycota</taxon>
        <taxon>Pezizomycotina</taxon>
        <taxon>Dothideomycetes</taxon>
        <taxon>Pleosporomycetidae</taxon>
        <taxon>Pleosporales</taxon>
        <taxon>Pleosporineae</taxon>
        <taxon>Pleosporaceae</taxon>
        <taxon>Alternaria</taxon>
        <taxon>Alternaria sect. Alternaria</taxon>
        <taxon>Alternaria alternata complex</taxon>
    </lineage>
</organism>
<dbReference type="RefSeq" id="XP_018391710.1">
    <property type="nucleotide sequence ID" value="XM_018524063.1"/>
</dbReference>
<proteinExistence type="predicted"/>
<sequence length="56" mass="6331">MDISVILRQVNQHYILVALCYLHRAALNRACHACGSVFEPWPVRAAIIDIGRHFTA</sequence>
<dbReference type="KEGG" id="aalt:CC77DRAFT_1015610"/>
<name>A0A177E5L7_ALTAL</name>
<gene>
    <name evidence="1" type="ORF">CC77DRAFT_1015610</name>
</gene>
<dbReference type="VEuPathDB" id="FungiDB:CC77DRAFT_1015610"/>
<dbReference type="Proteomes" id="UP000077248">
    <property type="component" value="Unassembled WGS sequence"/>
</dbReference>
<dbReference type="GeneID" id="29109657"/>
<keyword evidence="2" id="KW-1185">Reference proteome</keyword>
<evidence type="ECO:0000313" key="2">
    <source>
        <dbReference type="Proteomes" id="UP000077248"/>
    </source>
</evidence>
<accession>A0A177E5L7</accession>